<reference evidence="2 3" key="1">
    <citation type="submission" date="2017-05" db="EMBL/GenBank/DDBJ databases">
        <title>Complete and WGS of Bordetella genogroups.</title>
        <authorList>
            <person name="Spilker T."/>
            <person name="LiPuma J."/>
        </authorList>
    </citation>
    <scope>NUCLEOTIDE SEQUENCE [LARGE SCALE GENOMIC DNA]</scope>
    <source>
        <strain evidence="2 3">AU10456</strain>
    </source>
</reference>
<keyword evidence="1" id="KW-0812">Transmembrane</keyword>
<protein>
    <recommendedName>
        <fullName evidence="4">Yip1 domain-containing protein</fullName>
    </recommendedName>
</protein>
<evidence type="ECO:0008006" key="4">
    <source>
        <dbReference type="Google" id="ProtNLM"/>
    </source>
</evidence>
<comment type="caution">
    <text evidence="2">The sequence shown here is derived from an EMBL/GenBank/DDBJ whole genome shotgun (WGS) entry which is preliminary data.</text>
</comment>
<name>A0A261TE79_9BORD</name>
<gene>
    <name evidence="2" type="ORF">CAL25_16325</name>
</gene>
<dbReference type="RefSeq" id="WP_094801784.1">
    <property type="nucleotide sequence ID" value="NZ_NEVN01000008.1"/>
</dbReference>
<feature type="transmembrane region" description="Helical" evidence="1">
    <location>
        <begin position="71"/>
        <end position="88"/>
    </location>
</feature>
<dbReference type="OrthoDB" id="8690372at2"/>
<dbReference type="EMBL" id="NEVP01000010">
    <property type="protein sequence ID" value="OZI47956.1"/>
    <property type="molecule type" value="Genomic_DNA"/>
</dbReference>
<accession>A0A261TE79</accession>
<keyword evidence="3" id="KW-1185">Reference proteome</keyword>
<keyword evidence="1" id="KW-0472">Membrane</keyword>
<organism evidence="2 3">
    <name type="scientific">Bordetella genomosp. 5</name>
    <dbReference type="NCBI Taxonomy" id="1395608"/>
    <lineage>
        <taxon>Bacteria</taxon>
        <taxon>Pseudomonadati</taxon>
        <taxon>Pseudomonadota</taxon>
        <taxon>Betaproteobacteria</taxon>
        <taxon>Burkholderiales</taxon>
        <taxon>Alcaligenaceae</taxon>
        <taxon>Bordetella</taxon>
    </lineage>
</organism>
<evidence type="ECO:0000313" key="3">
    <source>
        <dbReference type="Proteomes" id="UP000216913"/>
    </source>
</evidence>
<keyword evidence="1" id="KW-1133">Transmembrane helix</keyword>
<feature type="transmembrane region" description="Helical" evidence="1">
    <location>
        <begin position="28"/>
        <end position="51"/>
    </location>
</feature>
<evidence type="ECO:0000256" key="1">
    <source>
        <dbReference type="SAM" id="Phobius"/>
    </source>
</evidence>
<dbReference type="Proteomes" id="UP000216913">
    <property type="component" value="Unassembled WGS sequence"/>
</dbReference>
<feature type="transmembrane region" description="Helical" evidence="1">
    <location>
        <begin position="158"/>
        <end position="177"/>
    </location>
</feature>
<evidence type="ECO:0000313" key="2">
    <source>
        <dbReference type="EMBL" id="OZI47956.1"/>
    </source>
</evidence>
<feature type="transmembrane region" description="Helical" evidence="1">
    <location>
        <begin position="127"/>
        <end position="146"/>
    </location>
</feature>
<sequence>MIDLLRASWRAALLKPLPLSAYDYPTHWSVLAVMLVGIASGAQISMGTVFAPQDPSIAQMLMPRFMATEMAGAWGAMLAVWLVSFGWLRVTQRWDGEGSLFNLIIACWFVLDMVVVVLSALGLPNAFLIAVLLYSPWVLATALSAAMPDVRRPVAAAWSYFALVPAFTISMLAHGAVASKVFATGQ</sequence>
<feature type="transmembrane region" description="Helical" evidence="1">
    <location>
        <begin position="100"/>
        <end position="121"/>
    </location>
</feature>
<dbReference type="AlphaFoldDB" id="A0A261TE79"/>
<proteinExistence type="predicted"/>